<dbReference type="Proteomes" id="UP001154078">
    <property type="component" value="Chromosome 9"/>
</dbReference>
<keyword evidence="2" id="KW-0472">Membrane</keyword>
<feature type="compositionally biased region" description="Low complexity" evidence="1">
    <location>
        <begin position="370"/>
        <end position="395"/>
    </location>
</feature>
<feature type="compositionally biased region" description="Polar residues" evidence="1">
    <location>
        <begin position="358"/>
        <end position="367"/>
    </location>
</feature>
<protein>
    <submittedName>
        <fullName evidence="3">Uncharacterized protein</fullName>
    </submittedName>
</protein>
<evidence type="ECO:0000313" key="3">
    <source>
        <dbReference type="EMBL" id="CAH0564211.1"/>
    </source>
</evidence>
<dbReference type="AlphaFoldDB" id="A0A9P0BJ41"/>
<dbReference type="OrthoDB" id="8583677at2759"/>
<accession>A0A9P0BJ41</accession>
<name>A0A9P0BJ41_BRAAE</name>
<feature type="transmembrane region" description="Helical" evidence="2">
    <location>
        <begin position="294"/>
        <end position="311"/>
    </location>
</feature>
<sequence length="464" mass="52094">MFNPFAGLMPNLSLHVESIDLYSNLDEVSNTGVQCSNSVSPTHTFHQKGAALLTKTPCISNFANPKRKITAENSKILARKYSRNIEENTAGYIQDHYSPLGRRKQFLEKAKSVDEHHKNKGAVVQSLRVCKSIHNFDEIDKKFTIGRFLKKLDSQVKSITKNNKKTVCTKPRENIIDGVTLTSHKNILFTQEKKLNELFSLSKKIVYIEKPPALQTSTKELILRKPKAIELEEPTKELVPVDYFRKKSKFSPPPEDFPPPPQTPNISRLDQPAQLPALGRSKMFRGSLKLKERMVLALSAFAVLFTLILVVDLQMDLGISGQHLVASHGKIKYVVQEEGPGSAFNSFRNRLLQKTHSATSTNISKESLPNEAATSANNKENNNNGNNVKPKTNANKDSNVQSETIQKTTDSHDDFSDLVDYVNLYSAEKEKYRIDTDRVNAVVVKSPKITKNPTIADMKHLTVQ</sequence>
<evidence type="ECO:0000256" key="1">
    <source>
        <dbReference type="SAM" id="MobiDB-lite"/>
    </source>
</evidence>
<proteinExistence type="predicted"/>
<keyword evidence="4" id="KW-1185">Reference proteome</keyword>
<gene>
    <name evidence="3" type="ORF">MELIAE_LOCUS12814</name>
</gene>
<feature type="compositionally biased region" description="Polar residues" evidence="1">
    <location>
        <begin position="396"/>
        <end position="408"/>
    </location>
</feature>
<evidence type="ECO:0000256" key="2">
    <source>
        <dbReference type="SAM" id="Phobius"/>
    </source>
</evidence>
<keyword evidence="2" id="KW-0812">Transmembrane</keyword>
<evidence type="ECO:0000313" key="4">
    <source>
        <dbReference type="Proteomes" id="UP001154078"/>
    </source>
</evidence>
<reference evidence="3" key="1">
    <citation type="submission" date="2021-12" db="EMBL/GenBank/DDBJ databases">
        <authorList>
            <person name="King R."/>
        </authorList>
    </citation>
    <scope>NUCLEOTIDE SEQUENCE</scope>
</reference>
<keyword evidence="2" id="KW-1133">Transmembrane helix</keyword>
<dbReference type="EMBL" id="OV121140">
    <property type="protein sequence ID" value="CAH0564211.1"/>
    <property type="molecule type" value="Genomic_DNA"/>
</dbReference>
<organism evidence="3 4">
    <name type="scientific">Brassicogethes aeneus</name>
    <name type="common">Rape pollen beetle</name>
    <name type="synonym">Meligethes aeneus</name>
    <dbReference type="NCBI Taxonomy" id="1431903"/>
    <lineage>
        <taxon>Eukaryota</taxon>
        <taxon>Metazoa</taxon>
        <taxon>Ecdysozoa</taxon>
        <taxon>Arthropoda</taxon>
        <taxon>Hexapoda</taxon>
        <taxon>Insecta</taxon>
        <taxon>Pterygota</taxon>
        <taxon>Neoptera</taxon>
        <taxon>Endopterygota</taxon>
        <taxon>Coleoptera</taxon>
        <taxon>Polyphaga</taxon>
        <taxon>Cucujiformia</taxon>
        <taxon>Nitidulidae</taxon>
        <taxon>Meligethinae</taxon>
        <taxon>Brassicogethes</taxon>
    </lineage>
</organism>
<feature type="region of interest" description="Disordered" evidence="1">
    <location>
        <begin position="358"/>
        <end position="411"/>
    </location>
</feature>